<evidence type="ECO:0000256" key="3">
    <source>
        <dbReference type="PROSITE-ProRule" id="PRU00708"/>
    </source>
</evidence>
<dbReference type="InterPro" id="IPR032867">
    <property type="entry name" value="DYW_dom"/>
</dbReference>
<sequence length="803" mass="90883">AITLSDDSHEQSSYVPPTDHPNLPESPNVSVSRDTRDYISAILTCKNVSEVGKIHAQAIVNGFLQELTVANKLLYIYSQFRAIADAETLFDEMSVKDPVSWSVMVGGFAKTNDFVNSLRVFREILRSSLNLDNYTLPIMIRVCREKRDVVVGRLIHKVALKSGMDLDCYVCAALVDMYAKCGEIGDACKLFDEMPKRDLVTWTVMIGACADSGKPDESWVLFERMRNEGIVPDRAAVVTIVNACAKLGALHKAVILHDYIRLMNFPVGVVLGTALIDMHAKCGNLDAAREMFDSMKERNVISWSAMIAAYGYHGKATMALELFYVMVGDGRLPPNEITFVSLLNACSHAGFVKEGLEIFDLMTKYGVRPNVKHYTCMIDLLGRAGRLTEASEMIETMSIQKDETLWGSFLGACRIHKNVEMAEKAAMFLLELQPQNPGHYILLSNIYANDGKWEEVSKVRNLMNQRGLKKVPGYTWIEANNRTHRFKVGDMTHPKSKEIYDALRDLTEKLEEAGFVPDTNFVLHDVDEEVKVGMLSLHSEKLALAFGLIATPDGSLLRITKNLRVCGDCHSFFKFASLVTKRDIIRCKSVSFLQRRFLFMWRLLLHIPHLKLSLTIYLECEHLHARRWNFDYKKTMLLHRSQVRLLRFWEARNVRRRGGEVMGVDILLQDSQATMMSVTVNVNRLAAHRPNLKAGSIYSLTGFDLTRFNQNYGMLDSSMLIRFSNQTSFDDVPEPSILIGTEYIEAILIPVGGMSHARLDVVWDPLNEVGLEKLWLVVVTMRSMLDLVKTNKEKANKKKKDKK</sequence>
<evidence type="ECO:0000259" key="5">
    <source>
        <dbReference type="Pfam" id="PF14432"/>
    </source>
</evidence>
<dbReference type="PROSITE" id="PS51375">
    <property type="entry name" value="PPR"/>
    <property type="match status" value="5"/>
</dbReference>
<dbReference type="EMBL" id="JAGKQM010000016">
    <property type="protein sequence ID" value="KAH0873386.1"/>
    <property type="molecule type" value="Genomic_DNA"/>
</dbReference>
<feature type="compositionally biased region" description="Basic and acidic residues" evidence="4">
    <location>
        <begin position="1"/>
        <end position="10"/>
    </location>
</feature>
<feature type="domain" description="DYW" evidence="5">
    <location>
        <begin position="514"/>
        <end position="587"/>
    </location>
</feature>
<feature type="repeat" description="PPR" evidence="3">
    <location>
        <begin position="97"/>
        <end position="131"/>
    </location>
</feature>
<dbReference type="InterPro" id="IPR012340">
    <property type="entry name" value="NA-bd_OB-fold"/>
</dbReference>
<evidence type="ECO:0000256" key="2">
    <source>
        <dbReference type="ARBA" id="ARBA00022737"/>
    </source>
</evidence>
<reference evidence="6 7" key="1">
    <citation type="submission" date="2021-05" db="EMBL/GenBank/DDBJ databases">
        <title>Genome Assembly of Synthetic Allotetraploid Brassica napus Reveals Homoeologous Exchanges between Subgenomes.</title>
        <authorList>
            <person name="Davis J.T."/>
        </authorList>
    </citation>
    <scope>NUCLEOTIDE SEQUENCE [LARGE SCALE GENOMIC DNA]</scope>
    <source>
        <strain evidence="7">cv. Da-Ae</strain>
        <tissue evidence="6">Seedling</tissue>
    </source>
</reference>
<evidence type="ECO:0000313" key="6">
    <source>
        <dbReference type="EMBL" id="KAH0873386.1"/>
    </source>
</evidence>
<dbReference type="Pfam" id="PF01535">
    <property type="entry name" value="PPR"/>
    <property type="match status" value="3"/>
</dbReference>
<evidence type="ECO:0000313" key="7">
    <source>
        <dbReference type="Proteomes" id="UP000824890"/>
    </source>
</evidence>
<dbReference type="Pfam" id="PF20431">
    <property type="entry name" value="E_motif"/>
    <property type="match status" value="1"/>
</dbReference>
<feature type="repeat" description="PPR" evidence="3">
    <location>
        <begin position="167"/>
        <end position="197"/>
    </location>
</feature>
<comment type="similarity">
    <text evidence="1">Belongs to the PPR family. PCMP-H subfamily.</text>
</comment>
<comment type="caution">
    <text evidence="6">The sequence shown here is derived from an EMBL/GenBank/DDBJ whole genome shotgun (WGS) entry which is preliminary data.</text>
</comment>
<organism evidence="6 7">
    <name type="scientific">Brassica napus</name>
    <name type="common">Rape</name>
    <dbReference type="NCBI Taxonomy" id="3708"/>
    <lineage>
        <taxon>Eukaryota</taxon>
        <taxon>Viridiplantae</taxon>
        <taxon>Streptophyta</taxon>
        <taxon>Embryophyta</taxon>
        <taxon>Tracheophyta</taxon>
        <taxon>Spermatophyta</taxon>
        <taxon>Magnoliopsida</taxon>
        <taxon>eudicotyledons</taxon>
        <taxon>Gunneridae</taxon>
        <taxon>Pentapetalae</taxon>
        <taxon>rosids</taxon>
        <taxon>malvids</taxon>
        <taxon>Brassicales</taxon>
        <taxon>Brassicaceae</taxon>
        <taxon>Brassiceae</taxon>
        <taxon>Brassica</taxon>
    </lineage>
</organism>
<dbReference type="Proteomes" id="UP000824890">
    <property type="component" value="Unassembled WGS sequence"/>
</dbReference>
<feature type="region of interest" description="Disordered" evidence="4">
    <location>
        <begin position="1"/>
        <end position="31"/>
    </location>
</feature>
<dbReference type="Pfam" id="PF13041">
    <property type="entry name" value="PPR_2"/>
    <property type="match status" value="1"/>
</dbReference>
<dbReference type="NCBIfam" id="TIGR00756">
    <property type="entry name" value="PPR"/>
    <property type="match status" value="4"/>
</dbReference>
<dbReference type="Pfam" id="PF14432">
    <property type="entry name" value="DYW_deaminase"/>
    <property type="match status" value="1"/>
</dbReference>
<name>A0ABQ7YZM2_BRANA</name>
<protein>
    <recommendedName>
        <fullName evidence="5">DYW domain-containing protein</fullName>
    </recommendedName>
</protein>
<proteinExistence type="inferred from homology"/>
<dbReference type="Gene3D" id="1.25.40.10">
    <property type="entry name" value="Tetratricopeptide repeat domain"/>
    <property type="match status" value="3"/>
</dbReference>
<feature type="repeat" description="PPR" evidence="3">
    <location>
        <begin position="299"/>
        <end position="333"/>
    </location>
</feature>
<accession>A0ABQ7YZM2</accession>
<dbReference type="InterPro" id="IPR046848">
    <property type="entry name" value="E_motif"/>
</dbReference>
<dbReference type="InterPro" id="IPR011990">
    <property type="entry name" value="TPR-like_helical_dom_sf"/>
</dbReference>
<dbReference type="PANTHER" id="PTHR47926">
    <property type="entry name" value="PENTATRICOPEPTIDE REPEAT-CONTAINING PROTEIN"/>
    <property type="match status" value="1"/>
</dbReference>
<feature type="repeat" description="PPR" evidence="3">
    <location>
        <begin position="198"/>
        <end position="232"/>
    </location>
</feature>
<keyword evidence="7" id="KW-1185">Reference proteome</keyword>
<dbReference type="SUPFAM" id="SSF48452">
    <property type="entry name" value="TPR-like"/>
    <property type="match status" value="1"/>
</dbReference>
<dbReference type="InterPro" id="IPR002885">
    <property type="entry name" value="PPR_rpt"/>
</dbReference>
<feature type="repeat" description="PPR" evidence="3">
    <location>
        <begin position="335"/>
        <end position="369"/>
    </location>
</feature>
<dbReference type="InterPro" id="IPR046960">
    <property type="entry name" value="PPR_At4g14850-like_plant"/>
</dbReference>
<dbReference type="Pfam" id="PF12854">
    <property type="entry name" value="PPR_1"/>
    <property type="match status" value="1"/>
</dbReference>
<dbReference type="Gene3D" id="2.40.50.140">
    <property type="entry name" value="Nucleic acid-binding proteins"/>
    <property type="match status" value="1"/>
</dbReference>
<keyword evidence="2" id="KW-0677">Repeat</keyword>
<dbReference type="SUPFAM" id="SSF50249">
    <property type="entry name" value="Nucleic acid-binding proteins"/>
    <property type="match status" value="1"/>
</dbReference>
<dbReference type="InterPro" id="IPR046849">
    <property type="entry name" value="E2_motif"/>
</dbReference>
<feature type="non-terminal residue" evidence="6">
    <location>
        <position position="1"/>
    </location>
</feature>
<gene>
    <name evidence="6" type="ORF">HID58_070748</name>
</gene>
<evidence type="ECO:0000256" key="1">
    <source>
        <dbReference type="ARBA" id="ARBA00006643"/>
    </source>
</evidence>
<evidence type="ECO:0000256" key="4">
    <source>
        <dbReference type="SAM" id="MobiDB-lite"/>
    </source>
</evidence>
<dbReference type="Pfam" id="PF20430">
    <property type="entry name" value="Eplus_motif"/>
    <property type="match status" value="1"/>
</dbReference>
<dbReference type="PANTHER" id="PTHR47926:SF452">
    <property type="entry name" value="PENTATRICOPEPTIDE REPEAT-CONTAINING PROTEIN"/>
    <property type="match status" value="1"/>
</dbReference>